<dbReference type="EMBL" id="WISB01000120">
    <property type="protein sequence ID" value="MQW71217.1"/>
    <property type="molecule type" value="Genomic_DNA"/>
</dbReference>
<dbReference type="RefSeq" id="WP_153317605.1">
    <property type="nucleotide sequence ID" value="NZ_WISB01000120.1"/>
</dbReference>
<dbReference type="PANTHER" id="PTHR45339">
    <property type="entry name" value="HYBRID SIGNAL TRANSDUCTION HISTIDINE KINASE J"/>
    <property type="match status" value="1"/>
</dbReference>
<name>A0A6G1WNK0_9HYPH</name>
<dbReference type="AlphaFoldDB" id="A0A6G1WNK0"/>
<dbReference type="Gene3D" id="3.30.450.20">
    <property type="entry name" value="PAS domain"/>
    <property type="match status" value="2"/>
</dbReference>
<dbReference type="InterPro" id="IPR035965">
    <property type="entry name" value="PAS-like_dom_sf"/>
</dbReference>
<dbReference type="InterPro" id="IPR001789">
    <property type="entry name" value="Sig_transdc_resp-reg_receiver"/>
</dbReference>
<keyword evidence="1 3" id="KW-0597">Phosphoprotein</keyword>
<dbReference type="PROSITE" id="PS50110">
    <property type="entry name" value="RESPONSE_REGULATORY"/>
    <property type="match status" value="1"/>
</dbReference>
<dbReference type="SUPFAM" id="SSF52172">
    <property type="entry name" value="CheY-like"/>
    <property type="match status" value="1"/>
</dbReference>
<comment type="caution">
    <text evidence="6">The sequence shown here is derived from an EMBL/GenBank/DDBJ whole genome shotgun (WGS) entry which is preliminary data.</text>
</comment>
<dbReference type="CDD" id="cd00130">
    <property type="entry name" value="PAS"/>
    <property type="match status" value="1"/>
</dbReference>
<dbReference type="InterPro" id="IPR000014">
    <property type="entry name" value="PAS"/>
</dbReference>
<evidence type="ECO:0000256" key="1">
    <source>
        <dbReference type="ARBA" id="ARBA00022553"/>
    </source>
</evidence>
<dbReference type="PANTHER" id="PTHR45339:SF1">
    <property type="entry name" value="HYBRID SIGNAL TRANSDUCTION HISTIDINE KINASE J"/>
    <property type="match status" value="1"/>
</dbReference>
<dbReference type="NCBIfam" id="TIGR00229">
    <property type="entry name" value="sensory_box"/>
    <property type="match status" value="1"/>
</dbReference>
<protein>
    <submittedName>
        <fullName evidence="6">Response regulator</fullName>
    </submittedName>
</protein>
<evidence type="ECO:0000256" key="2">
    <source>
        <dbReference type="ARBA" id="ARBA00023012"/>
    </source>
</evidence>
<dbReference type="Gene3D" id="3.40.50.2300">
    <property type="match status" value="1"/>
</dbReference>
<evidence type="ECO:0000259" key="5">
    <source>
        <dbReference type="PROSITE" id="PS50112"/>
    </source>
</evidence>
<dbReference type="Pfam" id="PF00072">
    <property type="entry name" value="Response_reg"/>
    <property type="match status" value="1"/>
</dbReference>
<sequence>MGDVASDGADISRNILEASGEALGAALLVFDRDDTIIFASAAIVQFFPVPAAMLLPGTQLRSFLGAVYDTGVRPGTLPESSRHRPNREEWIAEQMALHWRERYENVERAGRTRWLFLRQRRLSSGIGILAVSDVSEQKKRDEHFRADLERITLTQEILHAQPNPICVKDRSLNYIAVNRAFCAIHDLSPDAMLGRSAADLLGPEVAEHFDRSDRHVLETGTSHSEAEHIVRADGSDLWVVTRKYRVGLPGRHFLVTCMNDVTDIAVWYDGSEKGGDTGLQIRDYSIFTPAQNFYDPFRSPAVSQRVDPEPNDDVPPALGGLRVLLATADVEMEERFVTRLRGSGLDACAVRNIEELDAFAVAAEGRGLELDLLLLDVALPGRHRVLTSWRACTWVEVSSDMDATVLLAEIFGVCANSTRSALPKSEWGMAFDSDPVPAAQVPMVDVLVAEDNQVNQFVFAQILEGLGISHRIAADGREAVDLWHELQPALVLMDVSMPVMNGFEAAVAIREAERPAGRRTTIVAVTAQALDIDLEHCRTSGMDDHIMKPISPDMIEMLLRKYLPAVDTYASGSVRSGSR</sequence>
<dbReference type="PROSITE" id="PS50112">
    <property type="entry name" value="PAS"/>
    <property type="match status" value="1"/>
</dbReference>
<dbReference type="InterPro" id="IPR011006">
    <property type="entry name" value="CheY-like_superfamily"/>
</dbReference>
<reference evidence="6" key="1">
    <citation type="journal article" date="2013" name="Genome Biol.">
        <title>Comparative genomics of the core and accessory genomes of 48 Sinorhizobium strains comprising five genospecies.</title>
        <authorList>
            <person name="Sugawara M."/>
            <person name="Epstein B."/>
            <person name="Badgley B.D."/>
            <person name="Unno T."/>
            <person name="Xu L."/>
            <person name="Reese J."/>
            <person name="Gyaneshwar P."/>
            <person name="Denny R."/>
            <person name="Mudge J."/>
            <person name="Bharti A.K."/>
            <person name="Farmer A.D."/>
            <person name="May G.D."/>
            <person name="Woodward J.E."/>
            <person name="Medigue C."/>
            <person name="Vallenet D."/>
            <person name="Lajus A."/>
            <person name="Rouy Z."/>
            <person name="Martinez-Vaz B."/>
            <person name="Tiffin P."/>
            <person name="Young N.D."/>
            <person name="Sadowsky M.J."/>
        </authorList>
    </citation>
    <scope>NUCLEOTIDE SEQUENCE</scope>
    <source>
        <strain evidence="6">M1</strain>
    </source>
</reference>
<keyword evidence="2" id="KW-0902">Two-component regulatory system</keyword>
<proteinExistence type="predicted"/>
<dbReference type="InterPro" id="IPR013656">
    <property type="entry name" value="PAS_4"/>
</dbReference>
<gene>
    <name evidence="6" type="ORF">GHJ91_19245</name>
</gene>
<feature type="domain" description="Response regulatory" evidence="4">
    <location>
        <begin position="445"/>
        <end position="563"/>
    </location>
</feature>
<dbReference type="SMART" id="SM00091">
    <property type="entry name" value="PAS"/>
    <property type="match status" value="2"/>
</dbReference>
<organism evidence="6">
    <name type="scientific">Sinorhizobium medicae</name>
    <dbReference type="NCBI Taxonomy" id="110321"/>
    <lineage>
        <taxon>Bacteria</taxon>
        <taxon>Pseudomonadati</taxon>
        <taxon>Pseudomonadota</taxon>
        <taxon>Alphaproteobacteria</taxon>
        <taxon>Hyphomicrobiales</taxon>
        <taxon>Rhizobiaceae</taxon>
        <taxon>Sinorhizobium/Ensifer group</taxon>
        <taxon>Sinorhizobium</taxon>
    </lineage>
</organism>
<dbReference type="SMART" id="SM00448">
    <property type="entry name" value="REC"/>
    <property type="match status" value="1"/>
</dbReference>
<evidence type="ECO:0000256" key="3">
    <source>
        <dbReference type="PROSITE-ProRule" id="PRU00169"/>
    </source>
</evidence>
<feature type="domain" description="PAS" evidence="5">
    <location>
        <begin position="150"/>
        <end position="220"/>
    </location>
</feature>
<feature type="modified residue" description="4-aspartylphosphate" evidence="3">
    <location>
        <position position="494"/>
    </location>
</feature>
<dbReference type="CDD" id="cd17546">
    <property type="entry name" value="REC_hyHK_CKI1_RcsC-like"/>
    <property type="match status" value="1"/>
</dbReference>
<evidence type="ECO:0000313" key="6">
    <source>
        <dbReference type="EMBL" id="MQW71217.1"/>
    </source>
</evidence>
<evidence type="ECO:0000259" key="4">
    <source>
        <dbReference type="PROSITE" id="PS50110"/>
    </source>
</evidence>
<accession>A0A6G1WNK0</accession>
<dbReference type="SUPFAM" id="SSF55785">
    <property type="entry name" value="PYP-like sensor domain (PAS domain)"/>
    <property type="match status" value="1"/>
</dbReference>
<dbReference type="Pfam" id="PF08448">
    <property type="entry name" value="PAS_4"/>
    <property type="match status" value="1"/>
</dbReference>
<dbReference type="GO" id="GO:0000160">
    <property type="term" value="P:phosphorelay signal transduction system"/>
    <property type="evidence" value="ECO:0007669"/>
    <property type="project" value="UniProtKB-KW"/>
</dbReference>